<evidence type="ECO:0000259" key="8">
    <source>
        <dbReference type="Pfam" id="PF02308"/>
    </source>
</evidence>
<protein>
    <submittedName>
        <fullName evidence="9">MgtC/SapB family protein</fullName>
    </submittedName>
</protein>
<feature type="transmembrane region" description="Helical" evidence="7">
    <location>
        <begin position="40"/>
        <end position="59"/>
    </location>
</feature>
<dbReference type="Proteomes" id="UP000434036">
    <property type="component" value="Unassembled WGS sequence"/>
</dbReference>
<feature type="transmembrane region" description="Helical" evidence="7">
    <location>
        <begin position="105"/>
        <end position="138"/>
    </location>
</feature>
<dbReference type="Pfam" id="PF02308">
    <property type="entry name" value="MgtC"/>
    <property type="match status" value="1"/>
</dbReference>
<evidence type="ECO:0000313" key="9">
    <source>
        <dbReference type="EMBL" id="MXQ74368.1"/>
    </source>
</evidence>
<organism evidence="9 10">
    <name type="scientific">Copranaerobaculum intestinale</name>
    <dbReference type="NCBI Taxonomy" id="2692629"/>
    <lineage>
        <taxon>Bacteria</taxon>
        <taxon>Bacillati</taxon>
        <taxon>Bacillota</taxon>
        <taxon>Erysipelotrichia</taxon>
        <taxon>Erysipelotrichales</taxon>
        <taxon>Erysipelotrichaceae</taxon>
        <taxon>Copranaerobaculum</taxon>
    </lineage>
</organism>
<dbReference type="EMBL" id="WUUQ01000006">
    <property type="protein sequence ID" value="MXQ74368.1"/>
    <property type="molecule type" value="Genomic_DNA"/>
</dbReference>
<keyword evidence="6 7" id="KW-0472">Membrane</keyword>
<keyword evidence="10" id="KW-1185">Reference proteome</keyword>
<accession>A0A6N8U849</accession>
<dbReference type="SUPFAM" id="SSF55021">
    <property type="entry name" value="ACT-like"/>
    <property type="match status" value="1"/>
</dbReference>
<evidence type="ECO:0000256" key="3">
    <source>
        <dbReference type="ARBA" id="ARBA00022475"/>
    </source>
</evidence>
<dbReference type="AlphaFoldDB" id="A0A6N8U849"/>
<sequence>MNLSYWQDIEFLIRIILAAVCGGIIGYERQNRKKMAGIRTHLIVALGSALIMIVSKYGFSDILGLKGIALDPSRIAAQIVTGVGFLGAGIIFVRHETINGLTTAAGIWATAGVGMAIGAGLYSLGIATAVVIILVQIILHRQFKWLQEPIINQITIQIQDEPHVLSQIKQMFEENGFTIEHMKASKGDGDDLTVKMTIIYPLGKHDQDLLDMIHQDKAIHVLEF</sequence>
<evidence type="ECO:0000256" key="6">
    <source>
        <dbReference type="ARBA" id="ARBA00023136"/>
    </source>
</evidence>
<reference evidence="9 10" key="2">
    <citation type="submission" date="2020-01" db="EMBL/GenBank/DDBJ databases">
        <title>Clostridiaceae sp. nov. isolated from the gut of human by culturomics.</title>
        <authorList>
            <person name="Chang Y."/>
        </authorList>
    </citation>
    <scope>NUCLEOTIDE SEQUENCE [LARGE SCALE GENOMIC DNA]</scope>
    <source>
        <strain evidence="9 10">DONG20-135</strain>
    </source>
</reference>
<name>A0A6N8U849_9FIRM</name>
<gene>
    <name evidence="9" type="ORF">GSF08_10575</name>
</gene>
<comment type="similarity">
    <text evidence="2">Belongs to the MgtC/SapB family.</text>
</comment>
<evidence type="ECO:0000256" key="5">
    <source>
        <dbReference type="ARBA" id="ARBA00022989"/>
    </source>
</evidence>
<dbReference type="PANTHER" id="PTHR33778">
    <property type="entry name" value="PROTEIN MGTC"/>
    <property type="match status" value="1"/>
</dbReference>
<evidence type="ECO:0000256" key="4">
    <source>
        <dbReference type="ARBA" id="ARBA00022692"/>
    </source>
</evidence>
<comment type="caution">
    <text evidence="9">The sequence shown here is derived from an EMBL/GenBank/DDBJ whole genome shotgun (WGS) entry which is preliminary data.</text>
</comment>
<reference evidence="9 10" key="1">
    <citation type="submission" date="2019-12" db="EMBL/GenBank/DDBJ databases">
        <authorList>
            <person name="Yang R."/>
        </authorList>
    </citation>
    <scope>NUCLEOTIDE SEQUENCE [LARGE SCALE GENOMIC DNA]</scope>
    <source>
        <strain evidence="9 10">DONG20-135</strain>
    </source>
</reference>
<feature type="transmembrane region" description="Helical" evidence="7">
    <location>
        <begin position="12"/>
        <end position="28"/>
    </location>
</feature>
<dbReference type="GO" id="GO:0005886">
    <property type="term" value="C:plasma membrane"/>
    <property type="evidence" value="ECO:0007669"/>
    <property type="project" value="UniProtKB-SubCell"/>
</dbReference>
<dbReference type="RefSeq" id="WP_160625746.1">
    <property type="nucleotide sequence ID" value="NZ_WUUQ01000006.1"/>
</dbReference>
<keyword evidence="5 7" id="KW-1133">Transmembrane helix</keyword>
<dbReference type="PANTHER" id="PTHR33778:SF1">
    <property type="entry name" value="MAGNESIUM TRANSPORTER YHID-RELATED"/>
    <property type="match status" value="1"/>
</dbReference>
<feature type="transmembrane region" description="Helical" evidence="7">
    <location>
        <begin position="75"/>
        <end position="93"/>
    </location>
</feature>
<evidence type="ECO:0000256" key="7">
    <source>
        <dbReference type="SAM" id="Phobius"/>
    </source>
</evidence>
<dbReference type="InterPro" id="IPR003416">
    <property type="entry name" value="MgtC/SapB/SrpB/YhiD_fam"/>
</dbReference>
<keyword evidence="4 7" id="KW-0812">Transmembrane</keyword>
<feature type="domain" description="MgtC/SapB/SrpB/YhiD N-terminal" evidence="8">
    <location>
        <begin position="15"/>
        <end position="141"/>
    </location>
</feature>
<dbReference type="InterPro" id="IPR049177">
    <property type="entry name" value="MgtC_SapB_SrpB_YhiD_N"/>
</dbReference>
<dbReference type="InterPro" id="IPR045865">
    <property type="entry name" value="ACT-like_dom_sf"/>
</dbReference>
<dbReference type="PRINTS" id="PR01837">
    <property type="entry name" value="MGTCSAPBPROT"/>
</dbReference>
<evidence type="ECO:0000256" key="1">
    <source>
        <dbReference type="ARBA" id="ARBA00004651"/>
    </source>
</evidence>
<evidence type="ECO:0000313" key="10">
    <source>
        <dbReference type="Proteomes" id="UP000434036"/>
    </source>
</evidence>
<proteinExistence type="inferred from homology"/>
<comment type="subcellular location">
    <subcellularLocation>
        <location evidence="1">Cell membrane</location>
        <topology evidence="1">Multi-pass membrane protein</topology>
    </subcellularLocation>
</comment>
<evidence type="ECO:0000256" key="2">
    <source>
        <dbReference type="ARBA" id="ARBA00009298"/>
    </source>
</evidence>
<keyword evidence="3" id="KW-1003">Cell membrane</keyword>